<dbReference type="KEGG" id="amc:MADE_000001022335"/>
<dbReference type="AlphaFoldDB" id="T2DMA3"/>
<dbReference type="Proteomes" id="UP000001870">
    <property type="component" value="Chromosome"/>
</dbReference>
<name>T2DMA3_ALTMD</name>
<gene>
    <name evidence="2" type="ORF">MADE_000001022335</name>
</gene>
<evidence type="ECO:0000259" key="1">
    <source>
        <dbReference type="Pfam" id="PF00535"/>
    </source>
</evidence>
<accession>T2DMA3</accession>
<dbReference type="GO" id="GO:0016758">
    <property type="term" value="F:hexosyltransferase activity"/>
    <property type="evidence" value="ECO:0007669"/>
    <property type="project" value="UniProtKB-ARBA"/>
</dbReference>
<dbReference type="HOGENOM" id="CLU_025996_4_4_6"/>
<reference evidence="2 3" key="1">
    <citation type="journal article" date="2008" name="ISME J.">
        <title>Comparative genomics of two ecotypes of the marine planktonic copiotroph Alteromonas macleodii suggests alternative lifestyles associated with different kinds of particulate organic matter.</title>
        <authorList>
            <person name="Ivars-Martinez E."/>
            <person name="Martin-Cuadrado A.B."/>
            <person name="D'Auria G."/>
            <person name="Mira A."/>
            <person name="Ferriera S."/>
            <person name="Johnson J."/>
            <person name="Friedman R."/>
            <person name="Rodriguez-Valera F."/>
        </authorList>
    </citation>
    <scope>NUCLEOTIDE SEQUENCE [LARGE SCALE GENOMIC DNA]</scope>
    <source>
        <strain evidence="3">DSM 17117 / CIP 110805 / LMG 28347 / Deep ecotype</strain>
    </source>
</reference>
<dbReference type="RefSeq" id="WP_023559801.1">
    <property type="nucleotide sequence ID" value="NC_011138.3"/>
</dbReference>
<dbReference type="PANTHER" id="PTHR22916">
    <property type="entry name" value="GLYCOSYLTRANSFERASE"/>
    <property type="match status" value="1"/>
</dbReference>
<dbReference type="Gene3D" id="3.90.550.10">
    <property type="entry name" value="Spore Coat Polysaccharide Biosynthesis Protein SpsA, Chain A"/>
    <property type="match status" value="1"/>
</dbReference>
<evidence type="ECO:0000313" key="3">
    <source>
        <dbReference type="Proteomes" id="UP000001870"/>
    </source>
</evidence>
<feature type="domain" description="Glycosyltransferase 2-like" evidence="1">
    <location>
        <begin position="40"/>
        <end position="168"/>
    </location>
</feature>
<dbReference type="SUPFAM" id="SSF53448">
    <property type="entry name" value="Nucleotide-diphospho-sugar transferases"/>
    <property type="match status" value="1"/>
</dbReference>
<organism evidence="2 3">
    <name type="scientific">Alteromonas mediterranea (strain DSM 17117 / CIP 110805 / LMG 28347 / Deep ecotype)</name>
    <dbReference type="NCBI Taxonomy" id="1774373"/>
    <lineage>
        <taxon>Bacteria</taxon>
        <taxon>Pseudomonadati</taxon>
        <taxon>Pseudomonadota</taxon>
        <taxon>Gammaproteobacteria</taxon>
        <taxon>Alteromonadales</taxon>
        <taxon>Alteromonadaceae</taxon>
        <taxon>Alteromonas/Salinimonas group</taxon>
        <taxon>Alteromonas</taxon>
    </lineage>
</organism>
<dbReference type="InterPro" id="IPR029044">
    <property type="entry name" value="Nucleotide-diphossugar_trans"/>
</dbReference>
<dbReference type="Pfam" id="PF00535">
    <property type="entry name" value="Glycos_transf_2"/>
    <property type="match status" value="1"/>
</dbReference>
<evidence type="ECO:0000313" key="2">
    <source>
        <dbReference type="EMBL" id="AGV54055.1"/>
    </source>
</evidence>
<dbReference type="InterPro" id="IPR001173">
    <property type="entry name" value="Glyco_trans_2-like"/>
</dbReference>
<keyword evidence="3" id="KW-1185">Reference proteome</keyword>
<proteinExistence type="predicted"/>
<dbReference type="EMBL" id="CP001103">
    <property type="protein sequence ID" value="AGV54055.1"/>
    <property type="molecule type" value="Genomic_DNA"/>
</dbReference>
<reference evidence="2 3" key="2">
    <citation type="journal article" date="2015" name="Antonie Van Leeuwenhoek">
        <title>Ecophysiological diversity of a novel member of the genus Alteromonas, and description of Alteromonas mediterranea sp. nov.</title>
        <authorList>
            <person name="Ivanova E.P."/>
            <person name="Lopez-Perez M."/>
            <person name="Zabalos M."/>
            <person name="Nguyen S.H."/>
            <person name="Webb H.K."/>
            <person name="Ryan J."/>
            <person name="Lagutin K."/>
            <person name="Vyssotski M."/>
            <person name="Crawford R.J."/>
            <person name="Rodriguez-Valera F."/>
        </authorList>
    </citation>
    <scope>NUCLEOTIDE SEQUENCE [LARGE SCALE GENOMIC DNA]</scope>
    <source>
        <strain evidence="3">DSM 17117 / CIP 110805 / LMG 28347 / Deep ecotype</strain>
    </source>
</reference>
<protein>
    <recommendedName>
        <fullName evidence="1">Glycosyltransferase 2-like domain-containing protein</fullName>
    </recommendedName>
</protein>
<sequence>MQATNRKIINAITDFDSLPLRTEEQIMSTWTEPNNIVVSCCAISFNQELYIEFALKSMLMQETDFAFEIIIRDDASTDNTQEIIRKYQSIYPNIIKPIFESENGYRKGVRARMVAMNKAQGSYIAPLDCDDYWTRDDKLQNLVGFLRSNPDYAMCFHNAVVIDNNSRVINENRFVDAQDLTSEDLIIGRSTVFPSFTVFKNIGFDKCFPSEFNSAKNGDTITWHLIGFYGPCKYIDNFSAGAFRIHSQGQNSGLTNFNKIKNRIITRHAIITRLRNLKHQKLKETAFNVVAEYSVRHLMGLTRSFDIKSVLQTFEYLTKLFGVSFLKLIIVGFTLSVKTSLTKKILKK</sequence>
<dbReference type="PANTHER" id="PTHR22916:SF3">
    <property type="entry name" value="UDP-GLCNAC:BETAGAL BETA-1,3-N-ACETYLGLUCOSAMINYLTRANSFERASE-LIKE PROTEIN 1"/>
    <property type="match status" value="1"/>
</dbReference>